<evidence type="ECO:0000259" key="4">
    <source>
        <dbReference type="Pfam" id="PF14681"/>
    </source>
</evidence>
<dbReference type="InterPro" id="IPR000836">
    <property type="entry name" value="PRTase_dom"/>
</dbReference>
<dbReference type="PANTHER" id="PTHR33872">
    <property type="entry name" value="DNA POLYMERASE EPSILON CATALYTIC SUBUNIT A"/>
    <property type="match status" value="1"/>
</dbReference>
<dbReference type="Gene3D" id="3.40.50.300">
    <property type="entry name" value="P-loop containing nucleotide triphosphate hydrolases"/>
    <property type="match status" value="1"/>
</dbReference>
<dbReference type="InterPro" id="IPR006083">
    <property type="entry name" value="PRK/URK"/>
</dbReference>
<protein>
    <recommendedName>
        <fullName evidence="10">Uridine/cytidine kinase</fullName>
    </recommendedName>
</protein>
<evidence type="ECO:0000313" key="8">
    <source>
        <dbReference type="EMBL" id="GMN35617.1"/>
    </source>
</evidence>
<dbReference type="GO" id="GO:0016301">
    <property type="term" value="F:kinase activity"/>
    <property type="evidence" value="ECO:0007669"/>
    <property type="project" value="InterPro"/>
</dbReference>
<dbReference type="SUPFAM" id="SSF52540">
    <property type="entry name" value="P-loop containing nucleoside triphosphate hydrolases"/>
    <property type="match status" value="1"/>
</dbReference>
<keyword evidence="9" id="KW-1185">Reference proteome</keyword>
<comment type="caution">
    <text evidence="5">The sequence shown here is derived from an EMBL/GenBank/DDBJ whole genome shotgun (WGS) entry which is preliminary data.</text>
</comment>
<proteinExistence type="predicted"/>
<accession>A0AA87ZKF6</accession>
<evidence type="ECO:0000313" key="5">
    <source>
        <dbReference type="EMBL" id="GMN35567.1"/>
    </source>
</evidence>
<dbReference type="InterPro" id="IPR029057">
    <property type="entry name" value="PRTase-like"/>
</dbReference>
<dbReference type="EMBL" id="BTGU01002223">
    <property type="protein sequence ID" value="GMN35599.1"/>
    <property type="molecule type" value="Genomic_DNA"/>
</dbReference>
<evidence type="ECO:0000256" key="2">
    <source>
        <dbReference type="SAM" id="MobiDB-lite"/>
    </source>
</evidence>
<dbReference type="AlphaFoldDB" id="A0AA87ZKF6"/>
<dbReference type="PANTHER" id="PTHR33872:SF7">
    <property type="entry name" value="OSJNBA0084K11.10-LIKE PROTEIN"/>
    <property type="match status" value="1"/>
</dbReference>
<gene>
    <name evidence="5" type="ORF">TIFTF001_042244</name>
    <name evidence="6" type="ORF">TIFTF001_042247</name>
    <name evidence="7" type="ORF">TIFTF001_042250</name>
    <name evidence="8" type="ORF">TIFTF001_042253</name>
</gene>
<organism evidence="5 9">
    <name type="scientific">Ficus carica</name>
    <name type="common">Common fig</name>
    <dbReference type="NCBI Taxonomy" id="3494"/>
    <lineage>
        <taxon>Eukaryota</taxon>
        <taxon>Viridiplantae</taxon>
        <taxon>Streptophyta</taxon>
        <taxon>Embryophyta</taxon>
        <taxon>Tracheophyta</taxon>
        <taxon>Spermatophyta</taxon>
        <taxon>Magnoliopsida</taxon>
        <taxon>eudicotyledons</taxon>
        <taxon>Gunneridae</taxon>
        <taxon>Pentapetalae</taxon>
        <taxon>rosids</taxon>
        <taxon>fabids</taxon>
        <taxon>Rosales</taxon>
        <taxon>Moraceae</taxon>
        <taxon>Ficeae</taxon>
        <taxon>Ficus</taxon>
    </lineage>
</organism>
<dbReference type="EMBL" id="BTGU01002222">
    <property type="protein sequence ID" value="GMN35583.1"/>
    <property type="molecule type" value="Genomic_DNA"/>
</dbReference>
<dbReference type="EMBL" id="BTGU01002221">
    <property type="protein sequence ID" value="GMN35567.1"/>
    <property type="molecule type" value="Genomic_DNA"/>
</dbReference>
<dbReference type="Pfam" id="PF14681">
    <property type="entry name" value="UPRTase"/>
    <property type="match status" value="1"/>
</dbReference>
<feature type="compositionally biased region" description="Pro residues" evidence="2">
    <location>
        <begin position="19"/>
        <end position="31"/>
    </location>
</feature>
<dbReference type="SUPFAM" id="SSF101447">
    <property type="entry name" value="Formin homology 2 domain (FH2 domain)"/>
    <property type="match status" value="1"/>
</dbReference>
<dbReference type="EMBL" id="BTGU01002224">
    <property type="protein sequence ID" value="GMN35617.1"/>
    <property type="molecule type" value="Genomic_DNA"/>
</dbReference>
<sequence length="543" mass="61563">MKQVKDDHGLGGAKIGQAAPPPPPPLPPPPLPWFWARNSVPESVTKQEIGKFWRQKRIKEEDHLLAAIKAAARIRARNLSEEDYKYYEEYLKDTENEAEEKKTAATCDRNKVANSNEIRVGRKDWRTKSKYAYLNQPAIESKSPPKRRTSTYIPNYAFDTEKLLASMDKLKNGQAVDILKYDFKSYKNNVFPPRRVNPSDVIIFADADVRLARRIRRDMVDKHRDIGAVLDQYSKFVKPAFDDFILPTKKYADIIIPRGGDNHVAIDLIVQHIRTKLGEHDLCKIYSNLYVIQSTFQIRSMHTLIRDSQTTKHDFVSYSDRLIRLVVEHGLGHLPFTEKQVTTPTGSVFTGVDFGKRLCGVICYQELLGIDIGLRKAPFGSGKSMENALRACCKGIKIGKILIHREGDNGQQLIYEKLPQDISDRHVLLLDFILGTGNSAVQAISLLFKKGHTRVQHHISLSEDDNPCWANLLTRGGAWHEVDSVGIFAEELICKRWREALRPISATIVEGLQCLSFSLSLSGFITPMSEESHRHWQLGEGAP</sequence>
<dbReference type="SUPFAM" id="SSF53271">
    <property type="entry name" value="PRTase-like"/>
    <property type="match status" value="1"/>
</dbReference>
<dbReference type="GO" id="GO:0005524">
    <property type="term" value="F:ATP binding"/>
    <property type="evidence" value="ECO:0007669"/>
    <property type="project" value="InterPro"/>
</dbReference>
<name>A0AA87ZKF6_FICCA</name>
<evidence type="ECO:0000256" key="1">
    <source>
        <dbReference type="ARBA" id="ARBA00004784"/>
    </source>
</evidence>
<comment type="pathway">
    <text evidence="1">Pyrimidine metabolism; CTP biosynthesis via salvage pathway; CTP from cytidine: step 1/3.</text>
</comment>
<dbReference type="InterPro" id="IPR027417">
    <property type="entry name" value="P-loop_NTPase"/>
</dbReference>
<dbReference type="Gene3D" id="3.40.50.2020">
    <property type="match status" value="1"/>
</dbReference>
<evidence type="ECO:0008006" key="10">
    <source>
        <dbReference type="Google" id="ProtNLM"/>
    </source>
</evidence>
<feature type="domain" description="Phosphoribosyltransferase" evidence="4">
    <location>
        <begin position="294"/>
        <end position="452"/>
    </location>
</feature>
<reference evidence="5" key="1">
    <citation type="submission" date="2023-07" db="EMBL/GenBank/DDBJ databases">
        <title>draft genome sequence of fig (Ficus carica).</title>
        <authorList>
            <person name="Takahashi T."/>
            <person name="Nishimura K."/>
        </authorList>
    </citation>
    <scope>NUCLEOTIDE SEQUENCE</scope>
</reference>
<feature type="domain" description="Phosphoribulokinase/uridine kinase" evidence="3">
    <location>
        <begin position="201"/>
        <end position="264"/>
    </location>
</feature>
<evidence type="ECO:0000313" key="9">
    <source>
        <dbReference type="Proteomes" id="UP001187192"/>
    </source>
</evidence>
<dbReference type="CDD" id="cd06223">
    <property type="entry name" value="PRTases_typeI"/>
    <property type="match status" value="1"/>
</dbReference>
<dbReference type="Proteomes" id="UP001187192">
    <property type="component" value="Unassembled WGS sequence"/>
</dbReference>
<evidence type="ECO:0000313" key="7">
    <source>
        <dbReference type="EMBL" id="GMN35599.1"/>
    </source>
</evidence>
<dbReference type="Pfam" id="PF00485">
    <property type="entry name" value="PRK"/>
    <property type="match status" value="1"/>
</dbReference>
<evidence type="ECO:0000313" key="6">
    <source>
        <dbReference type="EMBL" id="GMN35583.1"/>
    </source>
</evidence>
<feature type="region of interest" description="Disordered" evidence="2">
    <location>
        <begin position="1"/>
        <end position="31"/>
    </location>
</feature>
<evidence type="ECO:0000259" key="3">
    <source>
        <dbReference type="Pfam" id="PF00485"/>
    </source>
</evidence>